<dbReference type="GO" id="GO:0016740">
    <property type="term" value="F:transferase activity"/>
    <property type="evidence" value="ECO:0007669"/>
    <property type="project" value="UniProtKB-KW"/>
</dbReference>
<evidence type="ECO:0000313" key="3">
    <source>
        <dbReference type="Proteomes" id="UP000272833"/>
    </source>
</evidence>
<dbReference type="RefSeq" id="WP_125874255.1">
    <property type="nucleotide sequence ID" value="NZ_RHRS01000024.1"/>
</dbReference>
<proteinExistence type="predicted"/>
<evidence type="ECO:0000313" key="2">
    <source>
        <dbReference type="EMBL" id="RRW36238.1"/>
    </source>
</evidence>
<dbReference type="InterPro" id="IPR052930">
    <property type="entry name" value="TA_antitoxin_MntA"/>
</dbReference>
<accession>A0A427HNE8</accession>
<reference evidence="2 3" key="1">
    <citation type="submission" date="2018-10" db="EMBL/GenBank/DDBJ databases">
        <title>Transmission dynamics of multidrug resistant bacteria on intensive care unit surfaces.</title>
        <authorList>
            <person name="D'Souza A.W."/>
            <person name="Potter R.F."/>
            <person name="Wallace M."/>
            <person name="Shupe A."/>
            <person name="Patel S."/>
            <person name="Sun S."/>
            <person name="Gul D."/>
            <person name="Kwon J.H."/>
            <person name="Andleeb S."/>
            <person name="Burnham C.-A.D."/>
            <person name="Dantas G."/>
        </authorList>
    </citation>
    <scope>NUCLEOTIDE SEQUENCE [LARGE SCALE GENOMIC DNA]</scope>
    <source>
        <strain evidence="2 3">PO_271</strain>
    </source>
</reference>
<dbReference type="NCBIfam" id="NF047752">
    <property type="entry name" value="MntA_antitoxin"/>
    <property type="match status" value="1"/>
</dbReference>
<dbReference type="CDD" id="cd05403">
    <property type="entry name" value="NT_KNTase_like"/>
    <property type="match status" value="1"/>
</dbReference>
<dbReference type="EMBL" id="RHRS01000024">
    <property type="protein sequence ID" value="RRW36238.1"/>
    <property type="molecule type" value="Genomic_DNA"/>
</dbReference>
<protein>
    <submittedName>
        <fullName evidence="2">Nucleotidyltransferase domain-containing protein</fullName>
    </submittedName>
</protein>
<name>A0A427HNE8_ECTOL</name>
<keyword evidence="2" id="KW-0808">Transferase</keyword>
<gene>
    <name evidence="2" type="ORF">EGJ44_11000</name>
</gene>
<sequence>MNKVVLVELLRSRLDGVLAVYAFGSRIQGTADERSDLDLAVLVQGYADPLMLWDLAGDAADIAGCPVDLLDLRRASTVMQQQVLTKGERWWAVPGDEAGLFECAVLSEKLELDRARAPLLRDIERDGRVYGR</sequence>
<dbReference type="Gene3D" id="3.30.460.10">
    <property type="entry name" value="Beta Polymerase, domain 2"/>
    <property type="match status" value="1"/>
</dbReference>
<dbReference type="PANTHER" id="PTHR43852">
    <property type="entry name" value="NUCLEOTIDYLTRANSFERASE"/>
    <property type="match status" value="1"/>
</dbReference>
<organism evidence="2 3">
    <name type="scientific">Ectopseudomonas oleovorans</name>
    <name type="common">Pseudomonas oleovorans</name>
    <dbReference type="NCBI Taxonomy" id="301"/>
    <lineage>
        <taxon>Bacteria</taxon>
        <taxon>Pseudomonadati</taxon>
        <taxon>Pseudomonadota</taxon>
        <taxon>Gammaproteobacteria</taxon>
        <taxon>Pseudomonadales</taxon>
        <taxon>Pseudomonadaceae</taxon>
        <taxon>Ectopseudomonas</taxon>
    </lineage>
</organism>
<dbReference type="Proteomes" id="UP000272833">
    <property type="component" value="Unassembled WGS sequence"/>
</dbReference>
<dbReference type="AlphaFoldDB" id="A0A427HNE8"/>
<dbReference type="PANTHER" id="PTHR43852:SF2">
    <property type="entry name" value="PROTEIN ADENYLYLTRANSFERASE MNTA"/>
    <property type="match status" value="1"/>
</dbReference>
<dbReference type="Pfam" id="PF18765">
    <property type="entry name" value="Polbeta"/>
    <property type="match status" value="1"/>
</dbReference>
<evidence type="ECO:0000259" key="1">
    <source>
        <dbReference type="Pfam" id="PF18765"/>
    </source>
</evidence>
<dbReference type="InterPro" id="IPR041633">
    <property type="entry name" value="Polbeta"/>
</dbReference>
<comment type="caution">
    <text evidence="2">The sequence shown here is derived from an EMBL/GenBank/DDBJ whole genome shotgun (WGS) entry which is preliminary data.</text>
</comment>
<feature type="domain" description="Polymerase beta nucleotidyltransferase" evidence="1">
    <location>
        <begin position="15"/>
        <end position="88"/>
    </location>
</feature>
<dbReference type="SUPFAM" id="SSF81301">
    <property type="entry name" value="Nucleotidyltransferase"/>
    <property type="match status" value="1"/>
</dbReference>
<dbReference type="InterPro" id="IPR043519">
    <property type="entry name" value="NT_sf"/>
</dbReference>